<reference evidence="1" key="1">
    <citation type="submission" date="2024-12" db="EMBL/GenBank/DDBJ databases">
        <title>Comparative genomics and development of molecular markers within Purpureocillium lilacinum and among Purpureocillium species.</title>
        <authorList>
            <person name="Yeh Z.-Y."/>
            <person name="Ni N.-T."/>
            <person name="Lo P.-H."/>
            <person name="Mushyakhwo K."/>
            <person name="Lin C.-F."/>
            <person name="Nai Y.-S."/>
        </authorList>
    </citation>
    <scope>NUCLEOTIDE SEQUENCE</scope>
    <source>
        <strain evidence="1">NCHU-NPUST-175</strain>
    </source>
</reference>
<keyword evidence="2" id="KW-1185">Reference proteome</keyword>
<dbReference type="EMBL" id="JBGNUJ010000004">
    <property type="protein sequence ID" value="KAL3960705.1"/>
    <property type="molecule type" value="Genomic_DNA"/>
</dbReference>
<accession>A0ACC4DWI3</accession>
<comment type="caution">
    <text evidence="1">The sequence shown here is derived from an EMBL/GenBank/DDBJ whole genome shotgun (WGS) entry which is preliminary data.</text>
</comment>
<sequence>MSECFWSDTVVEDSTRLTVHPHKGMSYGLVFPLPVIVGMPPLCDGKFDLARFGGFVWLFRRIEQLPVELEVWATLPCQMLEPP</sequence>
<gene>
    <name evidence="1" type="ORF">ACCO45_005822</name>
</gene>
<organism evidence="1 2">
    <name type="scientific">Purpureocillium lilacinum</name>
    <name type="common">Paecilomyces lilacinus</name>
    <dbReference type="NCBI Taxonomy" id="33203"/>
    <lineage>
        <taxon>Eukaryota</taxon>
        <taxon>Fungi</taxon>
        <taxon>Dikarya</taxon>
        <taxon>Ascomycota</taxon>
        <taxon>Pezizomycotina</taxon>
        <taxon>Sordariomycetes</taxon>
        <taxon>Hypocreomycetidae</taxon>
        <taxon>Hypocreales</taxon>
        <taxon>Ophiocordycipitaceae</taxon>
        <taxon>Purpureocillium</taxon>
    </lineage>
</organism>
<evidence type="ECO:0000313" key="1">
    <source>
        <dbReference type="EMBL" id="KAL3960705.1"/>
    </source>
</evidence>
<dbReference type="Proteomes" id="UP001638806">
    <property type="component" value="Unassembled WGS sequence"/>
</dbReference>
<protein>
    <submittedName>
        <fullName evidence="1">Uncharacterized protein</fullName>
    </submittedName>
</protein>
<proteinExistence type="predicted"/>
<name>A0ACC4DWI3_PURLI</name>
<evidence type="ECO:0000313" key="2">
    <source>
        <dbReference type="Proteomes" id="UP001638806"/>
    </source>
</evidence>